<evidence type="ECO:0000313" key="2">
    <source>
        <dbReference type="Proteomes" id="UP001218629"/>
    </source>
</evidence>
<sequence>MDRPSNATLDVPIDANTIADTIRRALGFGASRPSREELADTDEELRGHVALLLDVMRRTAACRMPNSFETQHLTKRMDQIEQQLAHPFGQGVLPPCAEVHQRARDCQWLLAHHTARVGW</sequence>
<accession>A0ABY8AFT9</accession>
<name>A0ABY8AFT9_9ACTN</name>
<dbReference type="InterPro" id="IPR046300">
    <property type="entry name" value="DUF6415"/>
</dbReference>
<dbReference type="Proteomes" id="UP001218629">
    <property type="component" value="Chromosome"/>
</dbReference>
<proteinExistence type="predicted"/>
<reference evidence="1 2" key="1">
    <citation type="submission" date="2022-03" db="EMBL/GenBank/DDBJ databases">
        <title>Streptomyces yunnanensis P86,complete genome.</title>
        <authorList>
            <person name="Chen S."/>
            <person name="Zhang Q."/>
        </authorList>
    </citation>
    <scope>NUCLEOTIDE SEQUENCE [LARGE SCALE GENOMIC DNA]</scope>
    <source>
        <strain evidence="1 2">P86</strain>
    </source>
</reference>
<organism evidence="1 2">
    <name type="scientific">Streptomyces yunnanensis</name>
    <dbReference type="NCBI Taxonomy" id="156453"/>
    <lineage>
        <taxon>Bacteria</taxon>
        <taxon>Bacillati</taxon>
        <taxon>Actinomycetota</taxon>
        <taxon>Actinomycetes</taxon>
        <taxon>Kitasatosporales</taxon>
        <taxon>Streptomycetaceae</taxon>
        <taxon>Streptomyces</taxon>
    </lineage>
</organism>
<dbReference type="RefSeq" id="WP_275309133.1">
    <property type="nucleotide sequence ID" value="NZ_CP095749.1"/>
</dbReference>
<keyword evidence="2" id="KW-1185">Reference proteome</keyword>
<gene>
    <name evidence="1" type="ORF">MOV08_26680</name>
</gene>
<dbReference type="EMBL" id="CP095749">
    <property type="protein sequence ID" value="WEB42482.1"/>
    <property type="molecule type" value="Genomic_DNA"/>
</dbReference>
<protein>
    <submittedName>
        <fullName evidence="1">DUF6415 family natural product biosynthesis protein</fullName>
    </submittedName>
</protein>
<evidence type="ECO:0000313" key="1">
    <source>
        <dbReference type="EMBL" id="WEB42482.1"/>
    </source>
</evidence>
<dbReference type="Pfam" id="PF19979">
    <property type="entry name" value="DUF6415"/>
    <property type="match status" value="1"/>
</dbReference>